<feature type="compositionally biased region" description="Low complexity" evidence="1">
    <location>
        <begin position="70"/>
        <end position="83"/>
    </location>
</feature>
<organism evidence="2 3">
    <name type="scientific">Caenorhabditis nigoni</name>
    <dbReference type="NCBI Taxonomy" id="1611254"/>
    <lineage>
        <taxon>Eukaryota</taxon>
        <taxon>Metazoa</taxon>
        <taxon>Ecdysozoa</taxon>
        <taxon>Nematoda</taxon>
        <taxon>Chromadorea</taxon>
        <taxon>Rhabditida</taxon>
        <taxon>Rhabditina</taxon>
        <taxon>Rhabditomorpha</taxon>
        <taxon>Rhabditoidea</taxon>
        <taxon>Rhabditidae</taxon>
        <taxon>Peloderinae</taxon>
        <taxon>Caenorhabditis</taxon>
    </lineage>
</organism>
<feature type="region of interest" description="Disordered" evidence="1">
    <location>
        <begin position="263"/>
        <end position="290"/>
    </location>
</feature>
<sequence>MSQETADGSLNSTRLKSMMNIIRRAFSFRDKRPTSPFRAFIRPKIKHFPEQGSSEETSGLVMEMETMAVTPTTPSTKSNNNNKPRIDSLPTSDVPSTSASCSQPTPTSKRAPSIYEDPFVAVAADGTIYIKHYYNFHNRAEFQIQGVRHGHIRRNSRVVKVQSVTKIYYNAGSDTRDETVIKNWGICMNNVWWASHLNRLESNNRFTNVILICDGMHPGFSVSNIDAFAETLQFVGLPADSPFHNGIPSPPLGMLQIPFIDEDENDVVPKKRKQRRAKPKPEQEITTHLE</sequence>
<dbReference type="OrthoDB" id="5810234at2759"/>
<reference evidence="3" key="1">
    <citation type="submission" date="2017-10" db="EMBL/GenBank/DDBJ databases">
        <title>Rapid genome shrinkage in a self-fertile nematode reveals novel sperm competition proteins.</title>
        <authorList>
            <person name="Yin D."/>
            <person name="Schwarz E.M."/>
            <person name="Thomas C.G."/>
            <person name="Felde R.L."/>
            <person name="Korf I.F."/>
            <person name="Cutter A.D."/>
            <person name="Schartner C.M."/>
            <person name="Ralston E.J."/>
            <person name="Meyer B.J."/>
            <person name="Haag E.S."/>
        </authorList>
    </citation>
    <scope>NUCLEOTIDE SEQUENCE [LARGE SCALE GENOMIC DNA]</scope>
    <source>
        <strain evidence="3">JU1422</strain>
    </source>
</reference>
<feature type="region of interest" description="Disordered" evidence="1">
    <location>
        <begin position="70"/>
        <end position="112"/>
    </location>
</feature>
<dbReference type="PANTHER" id="PTHR35373:SF1">
    <property type="entry name" value="SET DOMAIN-CONTAINING PROTEIN"/>
    <property type="match status" value="1"/>
</dbReference>
<evidence type="ECO:0000313" key="2">
    <source>
        <dbReference type="EMBL" id="PIC16412.1"/>
    </source>
</evidence>
<dbReference type="PANTHER" id="PTHR35373">
    <property type="entry name" value="PROTEIN CBG16894"/>
    <property type="match status" value="1"/>
</dbReference>
<comment type="caution">
    <text evidence="2">The sequence shown here is derived from an EMBL/GenBank/DDBJ whole genome shotgun (WGS) entry which is preliminary data.</text>
</comment>
<feature type="compositionally biased region" description="Polar residues" evidence="1">
    <location>
        <begin position="89"/>
        <end position="110"/>
    </location>
</feature>
<dbReference type="AlphaFoldDB" id="A0A2G5SN87"/>
<dbReference type="Proteomes" id="UP000230233">
    <property type="component" value="Chromosome X"/>
</dbReference>
<proteinExistence type="predicted"/>
<gene>
    <name evidence="2" type="primary">Cni-H01M10.1</name>
    <name evidence="2" type="synonym">Cnig_chr_X.g23023</name>
    <name evidence="2" type="ORF">B9Z55_023023</name>
</gene>
<feature type="compositionally biased region" description="Basic and acidic residues" evidence="1">
    <location>
        <begin position="279"/>
        <end position="290"/>
    </location>
</feature>
<dbReference type="STRING" id="1611254.A0A2G5SN87"/>
<dbReference type="EMBL" id="PDUG01000006">
    <property type="protein sequence ID" value="PIC16412.1"/>
    <property type="molecule type" value="Genomic_DNA"/>
</dbReference>
<evidence type="ECO:0000256" key="1">
    <source>
        <dbReference type="SAM" id="MobiDB-lite"/>
    </source>
</evidence>
<keyword evidence="3" id="KW-1185">Reference proteome</keyword>
<evidence type="ECO:0000313" key="3">
    <source>
        <dbReference type="Proteomes" id="UP000230233"/>
    </source>
</evidence>
<protein>
    <submittedName>
        <fullName evidence="2">Uncharacterized protein</fullName>
    </submittedName>
</protein>
<accession>A0A2G5SN87</accession>
<name>A0A2G5SN87_9PELO</name>